<dbReference type="RefSeq" id="WP_145354271.1">
    <property type="nucleotide sequence ID" value="NZ_CP036262.1"/>
</dbReference>
<name>A0A517MMG6_9BACT</name>
<dbReference type="SUPFAM" id="SSF52540">
    <property type="entry name" value="P-loop containing nucleoside triphosphate hydrolases"/>
    <property type="match status" value="1"/>
</dbReference>
<dbReference type="InterPro" id="IPR027417">
    <property type="entry name" value="P-loop_NTPase"/>
</dbReference>
<keyword evidence="1 2" id="KW-0808">Transferase</keyword>
<dbReference type="GO" id="GO:0008146">
    <property type="term" value="F:sulfotransferase activity"/>
    <property type="evidence" value="ECO:0007669"/>
    <property type="project" value="InterPro"/>
</dbReference>
<dbReference type="PANTHER" id="PTHR10605">
    <property type="entry name" value="HEPARAN SULFATE SULFOTRANSFERASE"/>
    <property type="match status" value="1"/>
</dbReference>
<dbReference type="Proteomes" id="UP000320672">
    <property type="component" value="Chromosome"/>
</dbReference>
<evidence type="ECO:0000313" key="2">
    <source>
        <dbReference type="EMBL" id="QDS96074.1"/>
    </source>
</evidence>
<accession>A0A517MMG6</accession>
<protein>
    <submittedName>
        <fullName evidence="2">Sulfotransferase domain protein</fullName>
    </submittedName>
</protein>
<evidence type="ECO:0000256" key="1">
    <source>
        <dbReference type="ARBA" id="ARBA00022679"/>
    </source>
</evidence>
<dbReference type="Gene3D" id="3.40.50.300">
    <property type="entry name" value="P-loop containing nucleotide triphosphate hydrolases"/>
    <property type="match status" value="1"/>
</dbReference>
<dbReference type="OrthoDB" id="9797480at2"/>
<dbReference type="EMBL" id="CP036262">
    <property type="protein sequence ID" value="QDS96074.1"/>
    <property type="molecule type" value="Genomic_DNA"/>
</dbReference>
<proteinExistence type="predicted"/>
<keyword evidence="3" id="KW-1185">Reference proteome</keyword>
<reference evidence="2 3" key="1">
    <citation type="submission" date="2019-02" db="EMBL/GenBank/DDBJ databases">
        <title>Deep-cultivation of Planctomycetes and their phenomic and genomic characterization uncovers novel biology.</title>
        <authorList>
            <person name="Wiegand S."/>
            <person name="Jogler M."/>
            <person name="Boedeker C."/>
            <person name="Pinto D."/>
            <person name="Vollmers J."/>
            <person name="Rivas-Marin E."/>
            <person name="Kohn T."/>
            <person name="Peeters S.H."/>
            <person name="Heuer A."/>
            <person name="Rast P."/>
            <person name="Oberbeckmann S."/>
            <person name="Bunk B."/>
            <person name="Jeske O."/>
            <person name="Meyerdierks A."/>
            <person name="Storesund J.E."/>
            <person name="Kallscheuer N."/>
            <person name="Luecker S."/>
            <person name="Lage O.M."/>
            <person name="Pohl T."/>
            <person name="Merkel B.J."/>
            <person name="Hornburger P."/>
            <person name="Mueller R.-W."/>
            <person name="Bruemmer F."/>
            <person name="Labrenz M."/>
            <person name="Spormann A.M."/>
            <person name="Op den Camp H."/>
            <person name="Overmann J."/>
            <person name="Amann R."/>
            <person name="Jetten M.S.M."/>
            <person name="Mascher T."/>
            <person name="Medema M.H."/>
            <person name="Devos D.P."/>
            <person name="Kaster A.-K."/>
            <person name="Ovreas L."/>
            <person name="Rohde M."/>
            <person name="Galperin M.Y."/>
            <person name="Jogler C."/>
        </authorList>
    </citation>
    <scope>NUCLEOTIDE SEQUENCE [LARGE SCALE GENOMIC DNA]</scope>
    <source>
        <strain evidence="2 3">FF011L</strain>
    </source>
</reference>
<evidence type="ECO:0000313" key="3">
    <source>
        <dbReference type="Proteomes" id="UP000320672"/>
    </source>
</evidence>
<dbReference type="KEGG" id="rml:FF011L_48780"/>
<organism evidence="2 3">
    <name type="scientific">Roseimaritima multifibrata</name>
    <dbReference type="NCBI Taxonomy" id="1930274"/>
    <lineage>
        <taxon>Bacteria</taxon>
        <taxon>Pseudomonadati</taxon>
        <taxon>Planctomycetota</taxon>
        <taxon>Planctomycetia</taxon>
        <taxon>Pirellulales</taxon>
        <taxon>Pirellulaceae</taxon>
        <taxon>Roseimaritima</taxon>
    </lineage>
</organism>
<gene>
    <name evidence="2" type="ORF">FF011L_48780</name>
</gene>
<dbReference type="InterPro" id="IPR037359">
    <property type="entry name" value="NST/OST"/>
</dbReference>
<dbReference type="Pfam" id="PF13469">
    <property type="entry name" value="Sulfotransfer_3"/>
    <property type="match status" value="1"/>
</dbReference>
<dbReference type="PANTHER" id="PTHR10605:SF56">
    <property type="entry name" value="BIFUNCTIONAL HEPARAN SULFATE N-DEACETYLASE_N-SULFOTRANSFERASE"/>
    <property type="match status" value="1"/>
</dbReference>
<sequence length="253" mass="29602">MRSSLFNLFRRGRKPDFIVVGAAKAGTTTLFDYLRRDSRVFLPDRKELFFFSKDSVYEKGIGWYCDQFATARASQLCGEITPSYTVWPRYSEALPRIKRHLPRARLIYIMRNPVDRAWSHYRMVNGTSWPLGDRPPDDEGFAQPSEYMTQIRRILEFFDRAQLLPLLFDDLVRDPQSCCSEIQRFIGLEERNLVKGKTVHANAASDLLDSGNGHHRTGRMPSTELRLQLNRRFEPTLQDLESFLNRDLTMWRS</sequence>
<dbReference type="AlphaFoldDB" id="A0A517MMG6"/>